<proteinExistence type="predicted"/>
<dbReference type="RefSeq" id="WP_110752888.1">
    <property type="nucleotide sequence ID" value="NZ_QJTF01000016.1"/>
</dbReference>
<keyword evidence="2" id="KW-1185">Reference proteome</keyword>
<evidence type="ECO:0000313" key="1">
    <source>
        <dbReference type="EMBL" id="PYE87061.1"/>
    </source>
</evidence>
<dbReference type="EMBL" id="QJTF01000016">
    <property type="protein sequence ID" value="PYE87061.1"/>
    <property type="molecule type" value="Genomic_DNA"/>
</dbReference>
<evidence type="ECO:0008006" key="3">
    <source>
        <dbReference type="Google" id="ProtNLM"/>
    </source>
</evidence>
<comment type="caution">
    <text evidence="1">The sequence shown here is derived from an EMBL/GenBank/DDBJ whole genome shotgun (WGS) entry which is preliminary data.</text>
</comment>
<dbReference type="InterPro" id="IPR036278">
    <property type="entry name" value="Sialidase_sf"/>
</dbReference>
<sequence length="316" mass="33859">MSDNLKSTLAVSPSVIDDTMVWFPPKNLIATPTNPATSAAAPALTEFQNKVWCMHRGGGADTSLRDWTLPADNAGLNADWTSIGTVPGGQQSVAGPALAAMNNQLYCAYLGTDAHIWVTYSSNGIDWSNAQPIISRAGFAPALTFFNGSLWCMAAVSNRLVLMSSSNGQNWYSVNMGGNYYTSKAPALAVFNNQLWCVFRGQNDKGLYAITSTNGTSWNGPTAMGHYSDCEPALVNIKSTSVTPNVNVLFCVYGDSEGSTTLWYTYTEESPNKWIPRKELKSDLPSLPILRAPGTGVGLSSSTNITCCVYRAATTS</sequence>
<organism evidence="1 2">
    <name type="scientific">Phyllobacterium leguminum</name>
    <dbReference type="NCBI Taxonomy" id="314237"/>
    <lineage>
        <taxon>Bacteria</taxon>
        <taxon>Pseudomonadati</taxon>
        <taxon>Pseudomonadota</taxon>
        <taxon>Alphaproteobacteria</taxon>
        <taxon>Hyphomicrobiales</taxon>
        <taxon>Phyllobacteriaceae</taxon>
        <taxon>Phyllobacterium</taxon>
    </lineage>
</organism>
<dbReference type="OrthoDB" id="8431286at2"/>
<dbReference type="AlphaFoldDB" id="A0A318T0A0"/>
<reference evidence="1 2" key="1">
    <citation type="submission" date="2018-06" db="EMBL/GenBank/DDBJ databases">
        <title>Genomic Encyclopedia of Type Strains, Phase III (KMG-III): the genomes of soil and plant-associated and newly described type strains.</title>
        <authorList>
            <person name="Whitman W."/>
        </authorList>
    </citation>
    <scope>NUCLEOTIDE SEQUENCE [LARGE SCALE GENOMIC DNA]</scope>
    <source>
        <strain evidence="1 2">ORS 1419</strain>
    </source>
</reference>
<dbReference type="Proteomes" id="UP000247454">
    <property type="component" value="Unassembled WGS sequence"/>
</dbReference>
<accession>A0A318T0A0</accession>
<name>A0A318T0A0_9HYPH</name>
<dbReference type="SUPFAM" id="SSF50939">
    <property type="entry name" value="Sialidases"/>
    <property type="match status" value="1"/>
</dbReference>
<gene>
    <name evidence="1" type="ORF">C7477_11619</name>
</gene>
<evidence type="ECO:0000313" key="2">
    <source>
        <dbReference type="Proteomes" id="UP000247454"/>
    </source>
</evidence>
<protein>
    <recommendedName>
        <fullName evidence="3">BNR repeat protein</fullName>
    </recommendedName>
</protein>